<name>A0A250FFE2_9FLAO</name>
<gene>
    <name evidence="2" type="ORF">CGC53_10660</name>
</gene>
<dbReference type="InterPro" id="IPR053145">
    <property type="entry name" value="AB_hydrolase_Est10"/>
</dbReference>
<protein>
    <submittedName>
        <fullName evidence="2">Alpha/beta hydrolase</fullName>
    </submittedName>
</protein>
<keyword evidence="3" id="KW-1185">Reference proteome</keyword>
<dbReference type="AlphaFoldDB" id="A0A250FFE2"/>
<dbReference type="Proteomes" id="UP000217276">
    <property type="component" value="Chromosome"/>
</dbReference>
<proteinExistence type="predicted"/>
<evidence type="ECO:0000313" key="3">
    <source>
        <dbReference type="Proteomes" id="UP000217276"/>
    </source>
</evidence>
<accession>A0A250FFE2</accession>
<dbReference type="EMBL" id="CP022384">
    <property type="protein sequence ID" value="ATA82768.1"/>
    <property type="molecule type" value="Genomic_DNA"/>
</dbReference>
<dbReference type="KEGG" id="clk:CGC53_10660"/>
<keyword evidence="2" id="KW-0378">Hydrolase</keyword>
<reference evidence="3" key="1">
    <citation type="submission" date="2017-06" db="EMBL/GenBank/DDBJ databases">
        <title>Capnocytophaga spp. assemblies.</title>
        <authorList>
            <person name="Gulvik C.A."/>
        </authorList>
    </citation>
    <scope>NUCLEOTIDE SEQUENCE [LARGE SCALE GENOMIC DNA]</scope>
    <source>
        <strain evidence="3">H6253</strain>
    </source>
</reference>
<dbReference type="InterPro" id="IPR022742">
    <property type="entry name" value="Hydrolase_4"/>
</dbReference>
<sequence length="261" mass="28799">MKEESITIQGAVGKLKGIVTTPTHCKDKKTPTVIIFHGLTRNKDVVFHKILAESLANYGIASVRFDFNGHGESEGMLKNMTIDNELEDARCIYTFTKTLPFVGAIGVVGHSQGGVVSILLGAELGEKNIKAMTLLAPGVGIHDSMVQGTFFGASFDPINVPDEIVLNNNIVLGKEYVLSGQRMKPFEAAKEYDGKVLLIHGTGDRLAAYSYSEYLTYFYKNHQLHILKGVDHIFSNHEKEVANEVAQFMEENLKVIRIITN</sequence>
<dbReference type="SUPFAM" id="SSF53474">
    <property type="entry name" value="alpha/beta-Hydrolases"/>
    <property type="match status" value="1"/>
</dbReference>
<dbReference type="RefSeq" id="WP_095914742.1">
    <property type="nucleotide sequence ID" value="NZ_CAUUPF010000016.1"/>
</dbReference>
<dbReference type="Gene3D" id="3.40.50.1820">
    <property type="entry name" value="alpha/beta hydrolase"/>
    <property type="match status" value="1"/>
</dbReference>
<evidence type="ECO:0000259" key="1">
    <source>
        <dbReference type="Pfam" id="PF12146"/>
    </source>
</evidence>
<dbReference type="Pfam" id="PF12146">
    <property type="entry name" value="Hydrolase_4"/>
    <property type="match status" value="1"/>
</dbReference>
<organism evidence="2 3">
    <name type="scientific">Capnocytophaga leadbetteri</name>
    <dbReference type="NCBI Taxonomy" id="327575"/>
    <lineage>
        <taxon>Bacteria</taxon>
        <taxon>Pseudomonadati</taxon>
        <taxon>Bacteroidota</taxon>
        <taxon>Flavobacteriia</taxon>
        <taxon>Flavobacteriales</taxon>
        <taxon>Flavobacteriaceae</taxon>
        <taxon>Capnocytophaga</taxon>
    </lineage>
</organism>
<dbReference type="PANTHER" id="PTHR43265">
    <property type="entry name" value="ESTERASE ESTD"/>
    <property type="match status" value="1"/>
</dbReference>
<dbReference type="GO" id="GO:0052689">
    <property type="term" value="F:carboxylic ester hydrolase activity"/>
    <property type="evidence" value="ECO:0007669"/>
    <property type="project" value="TreeGrafter"/>
</dbReference>
<dbReference type="PANTHER" id="PTHR43265:SF1">
    <property type="entry name" value="ESTERASE ESTD"/>
    <property type="match status" value="1"/>
</dbReference>
<dbReference type="InterPro" id="IPR029058">
    <property type="entry name" value="AB_hydrolase_fold"/>
</dbReference>
<evidence type="ECO:0000313" key="2">
    <source>
        <dbReference type="EMBL" id="ATA82768.1"/>
    </source>
</evidence>
<feature type="domain" description="Serine aminopeptidase S33" evidence="1">
    <location>
        <begin position="31"/>
        <end position="145"/>
    </location>
</feature>